<keyword evidence="1" id="KW-0812">Transmembrane</keyword>
<dbReference type="EMBL" id="CADCVD010000002">
    <property type="protein sequence ID" value="CAA9422053.1"/>
    <property type="molecule type" value="Genomic_DNA"/>
</dbReference>
<reference evidence="3" key="1">
    <citation type="submission" date="2020-02" db="EMBL/GenBank/DDBJ databases">
        <authorList>
            <person name="Meier V. D."/>
        </authorList>
    </citation>
    <scope>NUCLEOTIDE SEQUENCE</scope>
    <source>
        <strain evidence="3">AVDCRST_MAG37</strain>
    </source>
</reference>
<name>A0A6J4PS60_9ACTN</name>
<feature type="transmembrane region" description="Helical" evidence="1">
    <location>
        <begin position="81"/>
        <end position="99"/>
    </location>
</feature>
<keyword evidence="1" id="KW-0472">Membrane</keyword>
<keyword evidence="1" id="KW-1133">Transmembrane helix</keyword>
<sequence length="196" mass="20138">METLLAAGTGIGLSSIAGVRAYLPLALVGLFARFGLFELSGPFDLLSSWIVIGVLLVLALVETGLDKVPALGRVVDVVQTPVRIVAGGVLFAAAFQAGVSSDGFADLVPEAIIGGGIAAVVAVLKVLLRPSADAASAGVSASFLSTFEDVVAGVGGVVALLVPLVPLLFVAFLLFFFYRVRKRRGRKFGGLRILGD</sequence>
<dbReference type="Pfam" id="PF13548">
    <property type="entry name" value="DUF4126"/>
    <property type="match status" value="1"/>
</dbReference>
<protein>
    <recommendedName>
        <fullName evidence="2">DUF4126 domain-containing protein</fullName>
    </recommendedName>
</protein>
<proteinExistence type="predicted"/>
<dbReference type="AlphaFoldDB" id="A0A6J4PS60"/>
<feature type="domain" description="DUF4126" evidence="2">
    <location>
        <begin position="9"/>
        <end position="182"/>
    </location>
</feature>
<evidence type="ECO:0000259" key="2">
    <source>
        <dbReference type="Pfam" id="PF13548"/>
    </source>
</evidence>
<feature type="transmembrane region" description="Helical" evidence="1">
    <location>
        <begin position="6"/>
        <end position="31"/>
    </location>
</feature>
<organism evidence="3">
    <name type="scientific">uncultured Rubrobacteraceae bacterium</name>
    <dbReference type="NCBI Taxonomy" id="349277"/>
    <lineage>
        <taxon>Bacteria</taxon>
        <taxon>Bacillati</taxon>
        <taxon>Actinomycetota</taxon>
        <taxon>Rubrobacteria</taxon>
        <taxon>Rubrobacterales</taxon>
        <taxon>Rubrobacteraceae</taxon>
        <taxon>environmental samples</taxon>
    </lineage>
</organism>
<dbReference type="InterPro" id="IPR025196">
    <property type="entry name" value="DUF4126"/>
</dbReference>
<feature type="transmembrane region" description="Helical" evidence="1">
    <location>
        <begin position="150"/>
        <end position="178"/>
    </location>
</feature>
<accession>A0A6J4PS60</accession>
<gene>
    <name evidence="3" type="ORF">AVDCRST_MAG37-10</name>
</gene>
<evidence type="ECO:0000256" key="1">
    <source>
        <dbReference type="SAM" id="Phobius"/>
    </source>
</evidence>
<evidence type="ECO:0000313" key="3">
    <source>
        <dbReference type="EMBL" id="CAA9422053.1"/>
    </source>
</evidence>
<feature type="transmembrane region" description="Helical" evidence="1">
    <location>
        <begin position="43"/>
        <end position="61"/>
    </location>
</feature>
<feature type="transmembrane region" description="Helical" evidence="1">
    <location>
        <begin position="111"/>
        <end position="130"/>
    </location>
</feature>